<feature type="compositionally biased region" description="Basic and acidic residues" evidence="9">
    <location>
        <begin position="194"/>
        <end position="203"/>
    </location>
</feature>
<comment type="subunit">
    <text evidence="8">Homodimer. Forms long polymer filaments with other SOKs proteins polymers (e.g. SOK1, SOK2, SOK3 and SOK4) crucial for polar localization and biological activity. Binds to ANGUSTIFOLIA (AN).</text>
</comment>
<evidence type="ECO:0000313" key="11">
    <source>
        <dbReference type="EMBL" id="CCW03284.1"/>
    </source>
</evidence>
<dbReference type="InterPro" id="IPR048351">
    <property type="entry name" value="SOK_DIX"/>
</dbReference>
<feature type="domain" description="SOSEKI DIX-like" evidence="10">
    <location>
        <begin position="38"/>
        <end position="124"/>
    </location>
</feature>
<keyword evidence="5" id="KW-0472">Membrane</keyword>
<gene>
    <name evidence="11" type="ORF">IPGPOLAND_0000019</name>
</gene>
<dbReference type="PIRSF" id="PIRSF031043">
    <property type="entry name" value="UCP031043"/>
    <property type="match status" value="1"/>
</dbReference>
<dbReference type="EMBL" id="HF937076">
    <property type="protein sequence ID" value="CCW03284.1"/>
    <property type="molecule type" value="Genomic_DNA"/>
</dbReference>
<keyword evidence="3" id="KW-1003">Cell membrane</keyword>
<keyword evidence="4" id="KW-0132">Cell division</keyword>
<proteinExistence type="inferred from homology"/>
<dbReference type="AlphaFoldDB" id="A0A0D6DQD8"/>
<dbReference type="PANTHER" id="PTHR31083">
    <property type="entry name" value="UPSTREAM OF FLC PROTEIN (DUF966)"/>
    <property type="match status" value="1"/>
</dbReference>
<sequence>MKGKLVMSRKMLESVADPEAERSKIWIEPKSKANELKVAVIYYLSRNGQLEHPHLMEVPISSQQGMLCVKVINRLSSLRGQGMADMYSWSTKSYKNGFVWQDLSENDFIYPSSGHEYILKGTQVVKTCLSFRSYETISTSSSSETNNSSMDAHSTTTIKGGIKNRSLSSCDYKHYKATISEELASKGANASTQTEEKGRKREELEECEGNNARELLSGSERSLPYYSSSFRVLEGSLESYDYESADIRNQMVENECPSGRVKASAVLKQLISCGSSLPKSSS</sequence>
<evidence type="ECO:0000256" key="3">
    <source>
        <dbReference type="ARBA" id="ARBA00022475"/>
    </source>
</evidence>
<evidence type="ECO:0000256" key="7">
    <source>
        <dbReference type="ARBA" id="ARBA00024211"/>
    </source>
</evidence>
<organism evidence="11">
    <name type="scientific">Lupinus angustifolius</name>
    <name type="common">Narrow-leaved blue lupine</name>
    <dbReference type="NCBI Taxonomy" id="3871"/>
    <lineage>
        <taxon>Eukaryota</taxon>
        <taxon>Viridiplantae</taxon>
        <taxon>Streptophyta</taxon>
        <taxon>Embryophyta</taxon>
        <taxon>Tracheophyta</taxon>
        <taxon>Spermatophyta</taxon>
        <taxon>Magnoliopsida</taxon>
        <taxon>eudicotyledons</taxon>
        <taxon>Gunneridae</taxon>
        <taxon>Pentapetalae</taxon>
        <taxon>rosids</taxon>
        <taxon>fabids</taxon>
        <taxon>Fabales</taxon>
        <taxon>Fabaceae</taxon>
        <taxon>Papilionoideae</taxon>
        <taxon>50 kb inversion clade</taxon>
        <taxon>genistoids sensu lato</taxon>
        <taxon>core genistoids</taxon>
        <taxon>Genisteae</taxon>
        <taxon>Lupinus</taxon>
    </lineage>
</organism>
<evidence type="ECO:0000256" key="6">
    <source>
        <dbReference type="ARBA" id="ARBA00023306"/>
    </source>
</evidence>
<dbReference type="GO" id="GO:0090708">
    <property type="term" value="P:specification of plant organ axis polarity"/>
    <property type="evidence" value="ECO:0007669"/>
    <property type="project" value="UniProtKB-ARBA"/>
</dbReference>
<dbReference type="GO" id="GO:0005886">
    <property type="term" value="C:plasma membrane"/>
    <property type="evidence" value="ECO:0007669"/>
    <property type="project" value="UniProtKB-SubCell"/>
</dbReference>
<name>A0A0D6DQD8_LUPAN</name>
<evidence type="ECO:0000256" key="2">
    <source>
        <dbReference type="ARBA" id="ARBA00022473"/>
    </source>
</evidence>
<evidence type="ECO:0000259" key="10">
    <source>
        <dbReference type="Pfam" id="PF06136"/>
    </source>
</evidence>
<evidence type="ECO:0000256" key="1">
    <source>
        <dbReference type="ARBA" id="ARBA00004413"/>
    </source>
</evidence>
<evidence type="ECO:0000256" key="5">
    <source>
        <dbReference type="ARBA" id="ARBA00023136"/>
    </source>
</evidence>
<comment type="similarity">
    <text evidence="7">Belongs to the SOSEKI family.</text>
</comment>
<dbReference type="InterPro" id="IPR010369">
    <property type="entry name" value="SOK"/>
</dbReference>
<dbReference type="GO" id="GO:0051258">
    <property type="term" value="P:protein polymerization"/>
    <property type="evidence" value="ECO:0007669"/>
    <property type="project" value="UniProtKB-ARBA"/>
</dbReference>
<evidence type="ECO:0000256" key="9">
    <source>
        <dbReference type="SAM" id="MobiDB-lite"/>
    </source>
</evidence>
<protein>
    <submittedName>
        <fullName evidence="11">Similar to uncharacterized protein</fullName>
    </submittedName>
</protein>
<evidence type="ECO:0000256" key="8">
    <source>
        <dbReference type="ARBA" id="ARBA00046534"/>
    </source>
</evidence>
<keyword evidence="2" id="KW-0217">Developmental protein</keyword>
<dbReference type="GO" id="GO:2000067">
    <property type="term" value="P:regulation of root morphogenesis"/>
    <property type="evidence" value="ECO:0007669"/>
    <property type="project" value="UniProtKB-ARBA"/>
</dbReference>
<dbReference type="GO" id="GO:0051302">
    <property type="term" value="P:regulation of cell division"/>
    <property type="evidence" value="ECO:0007669"/>
    <property type="project" value="UniProtKB-ARBA"/>
</dbReference>
<comment type="subcellular location">
    <subcellularLocation>
        <location evidence="1">Cell membrane</location>
        <topology evidence="1">Peripheral membrane protein</topology>
        <orientation evidence="1">Cytoplasmic side</orientation>
    </subcellularLocation>
</comment>
<dbReference type="PANTHER" id="PTHR31083:SF29">
    <property type="entry name" value="DUF966 DOMAIN PROTEIN"/>
    <property type="match status" value="1"/>
</dbReference>
<dbReference type="InterPro" id="IPR021182">
    <property type="entry name" value="SOK_magnoliopsida"/>
</dbReference>
<evidence type="ECO:0000256" key="4">
    <source>
        <dbReference type="ARBA" id="ARBA00022618"/>
    </source>
</evidence>
<dbReference type="GO" id="GO:0051301">
    <property type="term" value="P:cell division"/>
    <property type="evidence" value="ECO:0007669"/>
    <property type="project" value="UniProtKB-KW"/>
</dbReference>
<keyword evidence="6" id="KW-0131">Cell cycle</keyword>
<feature type="region of interest" description="Disordered" evidence="9">
    <location>
        <begin position="185"/>
        <end position="207"/>
    </location>
</feature>
<reference evidence="11" key="1">
    <citation type="submission" date="2013-03" db="EMBL/GenBank/DDBJ databases">
        <title>Microsatellite-based insight into Lupinus angustifolius genome: gene-rich regions sequencing and synteny to Medicago truncatula, Glycine max, Lotus japonicus, Phaseolus vulgaris and Cajanus cajan.</title>
        <authorList>
            <person name="Ksiazkiewicz M."/>
            <person name="Zielezinski A."/>
            <person name="Wyrwa K."/>
            <person name="Szczepaniak A."/>
            <person name="Rychel S."/>
            <person name="Karlowski W."/>
            <person name="Wolko B."/>
            <person name="Naganowska B."/>
        </authorList>
    </citation>
    <scope>NUCLEOTIDE SEQUENCE</scope>
</reference>
<dbReference type="Pfam" id="PF06136">
    <property type="entry name" value="SOK"/>
    <property type="match status" value="1"/>
</dbReference>
<accession>A0A0D6DQD8</accession>